<sequence length="606" mass="67829">MAAATWMPLLYRQLCPSSFNAAKVSVRRLGSLYGGRYFVTLLPGHGIGPEMMSHVEKVFELAKVPVDFERVEVDDTPESLHNALTSIRRNGTENPLQVEPRNLALRSALQLDVNVVHCRSHPGVTTRHKDIDIVVIRQNTEGEYSCLEHESVPGVVEGLKIITRKKSAETARYAFSYARSHKRKRTATRNTGTQLVGRNMANPTATFLAAVDMLKHLGLRHHAYLIKDAVEKTLNEDKIHTRDLGGTASTSDVVENVLREVERHTQVPLDNRPHLDSPVRPTFDALIEHEPRPNTDAALVPIRNLKPRSSDVMTVRLRCEGPPSPGYAPASRAKLSNGREGPPTMPVKLAANLSTMFKDGSLADRYSTALQMGFKAVECQFPYDTPLEEIQSRKKSSGLEQVLINSYPGDLSKGELGFAAKPGCEDEFLRSLETTLNYAKALNCKKVHVMAGVTGEHCDKSMEETYVKNLRRAADMFEKEDIVGIIEPLCKQVKPGYFLNSYEKGAKYVAEINHKNMRLLLDVFHMQMLSGNLTNTIREIFPLVGHVQVSQAPNRQEPSAPGEINYRYIFELIEELGYRDWIGLEYFPSGSTADSITWIKDYGYVL</sequence>
<organism evidence="1 2">
    <name type="scientific">Ixodes persulcatus</name>
    <name type="common">Taiga tick</name>
    <dbReference type="NCBI Taxonomy" id="34615"/>
    <lineage>
        <taxon>Eukaryota</taxon>
        <taxon>Metazoa</taxon>
        <taxon>Ecdysozoa</taxon>
        <taxon>Arthropoda</taxon>
        <taxon>Chelicerata</taxon>
        <taxon>Arachnida</taxon>
        <taxon>Acari</taxon>
        <taxon>Parasitiformes</taxon>
        <taxon>Ixodida</taxon>
        <taxon>Ixodoidea</taxon>
        <taxon>Ixodidae</taxon>
        <taxon>Ixodinae</taxon>
        <taxon>Ixodes</taxon>
    </lineage>
</organism>
<gene>
    <name evidence="1" type="ORF">HPB47_001918</name>
</gene>
<dbReference type="EMBL" id="JABSTQ010010258">
    <property type="protein sequence ID" value="KAG0422258.1"/>
    <property type="molecule type" value="Genomic_DNA"/>
</dbReference>
<reference evidence="1 2" key="1">
    <citation type="journal article" date="2020" name="Cell">
        <title>Large-Scale Comparative Analyses of Tick Genomes Elucidate Their Genetic Diversity and Vector Capacities.</title>
        <authorList>
            <consortium name="Tick Genome and Microbiome Consortium (TIGMIC)"/>
            <person name="Jia N."/>
            <person name="Wang J."/>
            <person name="Shi W."/>
            <person name="Du L."/>
            <person name="Sun Y."/>
            <person name="Zhan W."/>
            <person name="Jiang J.F."/>
            <person name="Wang Q."/>
            <person name="Zhang B."/>
            <person name="Ji P."/>
            <person name="Bell-Sakyi L."/>
            <person name="Cui X.M."/>
            <person name="Yuan T.T."/>
            <person name="Jiang B.G."/>
            <person name="Yang W.F."/>
            <person name="Lam T.T."/>
            <person name="Chang Q.C."/>
            <person name="Ding S.J."/>
            <person name="Wang X.J."/>
            <person name="Zhu J.G."/>
            <person name="Ruan X.D."/>
            <person name="Zhao L."/>
            <person name="Wei J.T."/>
            <person name="Ye R.Z."/>
            <person name="Que T.C."/>
            <person name="Du C.H."/>
            <person name="Zhou Y.H."/>
            <person name="Cheng J.X."/>
            <person name="Dai P.F."/>
            <person name="Guo W.B."/>
            <person name="Han X.H."/>
            <person name="Huang E.J."/>
            <person name="Li L.F."/>
            <person name="Wei W."/>
            <person name="Gao Y.C."/>
            <person name="Liu J.Z."/>
            <person name="Shao H.Z."/>
            <person name="Wang X."/>
            <person name="Wang C.C."/>
            <person name="Yang T.C."/>
            <person name="Huo Q.B."/>
            <person name="Li W."/>
            <person name="Chen H.Y."/>
            <person name="Chen S.E."/>
            <person name="Zhou L.G."/>
            <person name="Ni X.B."/>
            <person name="Tian J.H."/>
            <person name="Sheng Y."/>
            <person name="Liu T."/>
            <person name="Pan Y.S."/>
            <person name="Xia L.Y."/>
            <person name="Li J."/>
            <person name="Zhao F."/>
            <person name="Cao W.C."/>
        </authorList>
    </citation>
    <scope>NUCLEOTIDE SEQUENCE [LARGE SCALE GENOMIC DNA]</scope>
    <source>
        <strain evidence="1">Iper-2018</strain>
    </source>
</reference>
<comment type="caution">
    <text evidence="1">The sequence shown here is derived from an EMBL/GenBank/DDBJ whole genome shotgun (WGS) entry which is preliminary data.</text>
</comment>
<name>A0AC60PMT6_IXOPE</name>
<dbReference type="Proteomes" id="UP000805193">
    <property type="component" value="Unassembled WGS sequence"/>
</dbReference>
<evidence type="ECO:0000313" key="2">
    <source>
        <dbReference type="Proteomes" id="UP000805193"/>
    </source>
</evidence>
<protein>
    <submittedName>
        <fullName evidence="1">Uncharacterized protein</fullName>
    </submittedName>
</protein>
<keyword evidence="2" id="KW-1185">Reference proteome</keyword>
<evidence type="ECO:0000313" key="1">
    <source>
        <dbReference type="EMBL" id="KAG0422258.1"/>
    </source>
</evidence>
<accession>A0AC60PMT6</accession>
<proteinExistence type="predicted"/>